<comment type="caution">
    <text evidence="2">The sequence shown here is derived from an EMBL/GenBank/DDBJ whole genome shotgun (WGS) entry which is preliminary data.</text>
</comment>
<dbReference type="Proteomes" id="UP001549122">
    <property type="component" value="Unassembled WGS sequence"/>
</dbReference>
<sequence>MDKTFFTHVRSTDKLPIFGFKIHISATWGNYQNITALMLEFLSTRNITYKYIKEAKNVLTNFSTEETTAESGKLFTLYPKTRVECIALLEELYDYLPRDEDGIYILSDRPYKDSKLIFYRYGTFKESLDYLEEGLMTIKGGDGSIWQDYQKSYFDLPIDVEDIQEPLIKTSSHLAKRLKVTEVLKKQNGGNVYQGELLSDSQKIIVKEAVPHIMFNKAITKAELRNREFQRSHHFKRFIPQPIEKMSEWINDYYIYHYIGGDKLYEHSTRYSLFGMEASDRSGNVLKFKTFLNIIEKIFDLVSYFHDKNDVIHDIHPDNFRFDEKGELFLIDLEMIYPYGESYIPIQSEIALPSWNKLDGKVADCHKVANMILYLAGKLHTSKDWESNISILEEVAYYFGIESTIGDVILYLLRPDADIKVAQKLLRQVQVKSHDNSITLEDIQEENIVHFKGLSDLIEHLCPQFSLYQANAQNKQMLYCLLDKEKHIGLDGIAGLLFQLKKHYFSEEICEYAISKLLAALREVDRGKSLQFKPGYCSPYLINGSAGAIKVLMTIDCERFDKEILAMADALCFDFAQGPRFLDGMLGCIDALLDVYEWSANPKYLEFAKKQLTICSIYLTHDQLEVADFIYQYQRLRKKTSV</sequence>
<protein>
    <recommendedName>
        <fullName evidence="1">RamC N-terminal domain-containing protein</fullName>
    </recommendedName>
</protein>
<keyword evidence="3" id="KW-1185">Reference proteome</keyword>
<dbReference type="InterPro" id="IPR011009">
    <property type="entry name" value="Kinase-like_dom_sf"/>
</dbReference>
<evidence type="ECO:0000259" key="1">
    <source>
        <dbReference type="Pfam" id="PF25816"/>
    </source>
</evidence>
<dbReference type="InterPro" id="IPR057929">
    <property type="entry name" value="RamC_N"/>
</dbReference>
<evidence type="ECO:0000313" key="2">
    <source>
        <dbReference type="EMBL" id="MET3558043.1"/>
    </source>
</evidence>
<reference evidence="2 3" key="1">
    <citation type="submission" date="2024-06" db="EMBL/GenBank/DDBJ databases">
        <title>Genomic Encyclopedia of Type Strains, Phase IV (KMG-IV): sequencing the most valuable type-strain genomes for metagenomic binning, comparative biology and taxonomic classification.</title>
        <authorList>
            <person name="Goeker M."/>
        </authorList>
    </citation>
    <scope>NUCLEOTIDE SEQUENCE [LARGE SCALE GENOMIC DNA]</scope>
    <source>
        <strain evidence="2 3">DSM 28303</strain>
    </source>
</reference>
<organism evidence="2 3">
    <name type="scientific">Streptococcus rupicaprae</name>
    <dbReference type="NCBI Taxonomy" id="759619"/>
    <lineage>
        <taxon>Bacteria</taxon>
        <taxon>Bacillati</taxon>
        <taxon>Bacillota</taxon>
        <taxon>Bacilli</taxon>
        <taxon>Lactobacillales</taxon>
        <taxon>Streptococcaceae</taxon>
        <taxon>Streptococcus</taxon>
    </lineage>
</organism>
<dbReference type="SUPFAM" id="SSF56112">
    <property type="entry name" value="Protein kinase-like (PK-like)"/>
    <property type="match status" value="1"/>
</dbReference>
<dbReference type="RefSeq" id="WP_354365037.1">
    <property type="nucleotide sequence ID" value="NZ_JBEPLO010000010.1"/>
</dbReference>
<gene>
    <name evidence="2" type="ORF">ABID29_001156</name>
</gene>
<proteinExistence type="predicted"/>
<accession>A0ABV2FHR5</accession>
<dbReference type="EMBL" id="JBEPLO010000010">
    <property type="protein sequence ID" value="MET3558043.1"/>
    <property type="molecule type" value="Genomic_DNA"/>
</dbReference>
<name>A0ABV2FHR5_9STRE</name>
<dbReference type="Gene3D" id="1.10.510.10">
    <property type="entry name" value="Transferase(Phosphotransferase) domain 1"/>
    <property type="match status" value="1"/>
</dbReference>
<feature type="domain" description="RamC N-terminal" evidence="1">
    <location>
        <begin position="9"/>
        <end position="160"/>
    </location>
</feature>
<evidence type="ECO:0000313" key="3">
    <source>
        <dbReference type="Proteomes" id="UP001549122"/>
    </source>
</evidence>
<dbReference type="Pfam" id="PF25816">
    <property type="entry name" value="RamC_N"/>
    <property type="match status" value="1"/>
</dbReference>